<accession>H5SRR1</accession>
<gene>
    <name evidence="1" type="ORF">HGMM_OP3C002</name>
</gene>
<protein>
    <submittedName>
        <fullName evidence="1">Uncharacterized protein</fullName>
    </submittedName>
</protein>
<dbReference type="EMBL" id="AP011802">
    <property type="protein sequence ID" value="BAL58847.1"/>
    <property type="molecule type" value="Genomic_DNA"/>
</dbReference>
<reference evidence="1" key="2">
    <citation type="journal article" date="2012" name="PLoS ONE">
        <title>A Deeply Branching Thermophilic Bacterium with an Ancient Acetyl-CoA Pathway Dominates a Subsurface Ecosystem.</title>
        <authorList>
            <person name="Takami H."/>
            <person name="Noguchi H."/>
            <person name="Takaki Y."/>
            <person name="Uchiyama I."/>
            <person name="Toyoda A."/>
            <person name="Nishi S."/>
            <person name="Chee G.-J."/>
            <person name="Arai W."/>
            <person name="Nunoura T."/>
            <person name="Itoh T."/>
            <person name="Hattori M."/>
            <person name="Takai K."/>
        </authorList>
    </citation>
    <scope>NUCLEOTIDE SEQUENCE</scope>
</reference>
<reference evidence="1" key="1">
    <citation type="journal article" date="2005" name="Environ. Microbiol.">
        <title>Genetic and functional properties of uncultivated thermophilic crenarchaeotes from a subsurface gold mine as revealed by analysis of genome fragments.</title>
        <authorList>
            <person name="Nunoura T."/>
            <person name="Hirayama H."/>
            <person name="Takami H."/>
            <person name="Oida H."/>
            <person name="Nishi S."/>
            <person name="Shimamura S."/>
            <person name="Suzuki Y."/>
            <person name="Inagaki F."/>
            <person name="Takai K."/>
            <person name="Nealson K.H."/>
            <person name="Horikoshi K."/>
        </authorList>
    </citation>
    <scope>NUCLEOTIDE SEQUENCE</scope>
</reference>
<sequence>MQQKRVGVKAIVVVGLAWAVGWALASPRVWEQQPPLEIPLYEGAQIEWEVQLTAQEMGAQLAQWAQELSVLKISGYTIAGERALEVLNFYDQALSQWRRIFWAQPSESGGARIFAHEQSYLFIGISKKHEATELILATGQTDETTLDVPIFEGAELQWEILLTKQDLLEHLKRWVAKFLQNPPFPRTPSWESQQLANLLAWFVWVGGDMAFEVFQDLSELRAVGYKLDGNKAPEVLSFYEQQFSEWRRNFWAKPSPGGGLRIFTNGGESGLNELVVFSAWQSYEAGLHSWGEEQEEHPPEITEVLVLRARR</sequence>
<dbReference type="AlphaFoldDB" id="H5SRR1"/>
<organism evidence="1">
    <name type="scientific">Acetithermum autotrophicum</name>
    <dbReference type="NCBI Taxonomy" id="1446466"/>
    <lineage>
        <taxon>Bacteria</taxon>
        <taxon>Candidatus Bipolaricaulota</taxon>
        <taxon>Candidatus Acetithermum</taxon>
    </lineage>
</organism>
<evidence type="ECO:0000313" key="1">
    <source>
        <dbReference type="EMBL" id="BAL58847.1"/>
    </source>
</evidence>
<proteinExistence type="predicted"/>
<name>H5SRR1_ACEAU</name>